<organism evidence="5 6">
    <name type="scientific">Roseivirga thermotolerans</name>
    <dbReference type="NCBI Taxonomy" id="1758176"/>
    <lineage>
        <taxon>Bacteria</taxon>
        <taxon>Pseudomonadati</taxon>
        <taxon>Bacteroidota</taxon>
        <taxon>Cytophagia</taxon>
        <taxon>Cytophagales</taxon>
        <taxon>Roseivirgaceae</taxon>
        <taxon>Roseivirga</taxon>
    </lineage>
</organism>
<evidence type="ECO:0000256" key="2">
    <source>
        <dbReference type="ARBA" id="ARBA00023008"/>
    </source>
</evidence>
<dbReference type="Proteomes" id="UP000658258">
    <property type="component" value="Unassembled WGS sequence"/>
</dbReference>
<evidence type="ECO:0000313" key="6">
    <source>
        <dbReference type="Proteomes" id="UP000658258"/>
    </source>
</evidence>
<evidence type="ECO:0000256" key="3">
    <source>
        <dbReference type="SAM" id="SignalP"/>
    </source>
</evidence>
<dbReference type="InterPro" id="IPR000923">
    <property type="entry name" value="BlueCu_1"/>
</dbReference>
<dbReference type="Gene3D" id="2.60.40.420">
    <property type="entry name" value="Cupredoxins - blue copper proteins"/>
    <property type="match status" value="1"/>
</dbReference>
<dbReference type="EMBL" id="BNAG01000001">
    <property type="protein sequence ID" value="GHE52685.1"/>
    <property type="molecule type" value="Genomic_DNA"/>
</dbReference>
<dbReference type="SUPFAM" id="SSF49503">
    <property type="entry name" value="Cupredoxins"/>
    <property type="match status" value="1"/>
</dbReference>
<proteinExistence type="predicted"/>
<feature type="domain" description="Blue (type 1) copper" evidence="4">
    <location>
        <begin position="34"/>
        <end position="110"/>
    </location>
</feature>
<dbReference type="InterPro" id="IPR052721">
    <property type="entry name" value="ET_Amicyanin"/>
</dbReference>
<keyword evidence="3" id="KW-0732">Signal</keyword>
<dbReference type="Pfam" id="PF00127">
    <property type="entry name" value="Copper-bind"/>
    <property type="match status" value="1"/>
</dbReference>
<feature type="chain" id="PRO_5045550652" description="Blue (type 1) copper domain-containing protein" evidence="3">
    <location>
        <begin position="23"/>
        <end position="112"/>
    </location>
</feature>
<sequence>MKTLFSLAAIALISYCSLWPQASLKKGQTPQNHTVEIKQLKFIPDYIEVNKGDTVTFINRDYVQHDVTEEKAKRWTSGILKKDESWKTVVKGDEDYFCTLHVIMKGKIRIKK</sequence>
<comment type="caution">
    <text evidence="5">The sequence shown here is derived from an EMBL/GenBank/DDBJ whole genome shotgun (WGS) entry which is preliminary data.</text>
</comment>
<protein>
    <recommendedName>
        <fullName evidence="4">Blue (type 1) copper domain-containing protein</fullName>
    </recommendedName>
</protein>
<gene>
    <name evidence="5" type="ORF">GCM10011340_03790</name>
</gene>
<reference evidence="6" key="1">
    <citation type="journal article" date="2019" name="Int. J. Syst. Evol. Microbiol.">
        <title>The Global Catalogue of Microorganisms (GCM) 10K type strain sequencing project: providing services to taxonomists for standard genome sequencing and annotation.</title>
        <authorList>
            <consortium name="The Broad Institute Genomics Platform"/>
            <consortium name="The Broad Institute Genome Sequencing Center for Infectious Disease"/>
            <person name="Wu L."/>
            <person name="Ma J."/>
        </authorList>
    </citation>
    <scope>NUCLEOTIDE SEQUENCE [LARGE SCALE GENOMIC DNA]</scope>
    <source>
        <strain evidence="6">CGMCC 1.15111</strain>
    </source>
</reference>
<feature type="signal peptide" evidence="3">
    <location>
        <begin position="1"/>
        <end position="22"/>
    </location>
</feature>
<dbReference type="PANTHER" id="PTHR36507:SF1">
    <property type="entry name" value="BLL1555 PROTEIN"/>
    <property type="match status" value="1"/>
</dbReference>
<name>A0ABQ3I5K5_9BACT</name>
<accession>A0ABQ3I5K5</accession>
<dbReference type="InterPro" id="IPR008972">
    <property type="entry name" value="Cupredoxin"/>
</dbReference>
<evidence type="ECO:0000313" key="5">
    <source>
        <dbReference type="EMBL" id="GHE52685.1"/>
    </source>
</evidence>
<keyword evidence="1" id="KW-0479">Metal-binding</keyword>
<keyword evidence="6" id="KW-1185">Reference proteome</keyword>
<evidence type="ECO:0000259" key="4">
    <source>
        <dbReference type="Pfam" id="PF00127"/>
    </source>
</evidence>
<dbReference type="RefSeq" id="WP_189628491.1">
    <property type="nucleotide sequence ID" value="NZ_BNAG01000001.1"/>
</dbReference>
<evidence type="ECO:0000256" key="1">
    <source>
        <dbReference type="ARBA" id="ARBA00022723"/>
    </source>
</evidence>
<keyword evidence="2" id="KW-0186">Copper</keyword>
<dbReference type="PANTHER" id="PTHR36507">
    <property type="entry name" value="BLL1555 PROTEIN"/>
    <property type="match status" value="1"/>
</dbReference>